<dbReference type="PANTHER" id="PTHR47968">
    <property type="entry name" value="CENTROMERE PROTEIN E"/>
    <property type="match status" value="1"/>
</dbReference>
<dbReference type="GO" id="GO:0003777">
    <property type="term" value="F:microtubule motor activity"/>
    <property type="evidence" value="ECO:0007669"/>
    <property type="project" value="InterPro"/>
</dbReference>
<dbReference type="PANTHER" id="PTHR47968:SF75">
    <property type="entry name" value="CENTROMERE-ASSOCIATED PROTEIN E"/>
    <property type="match status" value="1"/>
</dbReference>
<keyword evidence="6" id="KW-0206">Cytoskeleton</keyword>
<dbReference type="SMART" id="SM00129">
    <property type="entry name" value="KISc"/>
    <property type="match status" value="1"/>
</dbReference>
<name>A0A8B7NUR7_HYAAZ</name>
<keyword evidence="2 7" id="KW-0547">Nucleotide-binding</keyword>
<accession>A0A8B7NUR7</accession>
<keyword evidence="3 7" id="KW-0067">ATP-binding</keyword>
<dbReference type="PRINTS" id="PR00380">
    <property type="entry name" value="KINESINHEAVY"/>
</dbReference>
<dbReference type="Proteomes" id="UP000694843">
    <property type="component" value="Unplaced"/>
</dbReference>
<dbReference type="SUPFAM" id="SSF52540">
    <property type="entry name" value="P-loop containing nucleoside triphosphate hydrolases"/>
    <property type="match status" value="1"/>
</dbReference>
<dbReference type="InterPro" id="IPR027640">
    <property type="entry name" value="Kinesin-like_fam"/>
</dbReference>
<dbReference type="OMA" id="ATCINER"/>
<dbReference type="InterPro" id="IPR027417">
    <property type="entry name" value="P-loop_NTPase"/>
</dbReference>
<evidence type="ECO:0000256" key="2">
    <source>
        <dbReference type="ARBA" id="ARBA00022741"/>
    </source>
</evidence>
<reference evidence="10" key="1">
    <citation type="submission" date="2025-08" db="UniProtKB">
        <authorList>
            <consortium name="RefSeq"/>
        </authorList>
    </citation>
    <scope>IDENTIFICATION</scope>
    <source>
        <tissue evidence="10">Whole organism</tissue>
    </source>
</reference>
<dbReference type="GO" id="GO:0005874">
    <property type="term" value="C:microtubule"/>
    <property type="evidence" value="ECO:0007669"/>
    <property type="project" value="TreeGrafter"/>
</dbReference>
<dbReference type="GO" id="GO:0000278">
    <property type="term" value="P:mitotic cell cycle"/>
    <property type="evidence" value="ECO:0007669"/>
    <property type="project" value="TreeGrafter"/>
</dbReference>
<keyword evidence="5 7" id="KW-0505">Motor protein</keyword>
<feature type="domain" description="Kinesin motor" evidence="8">
    <location>
        <begin position="1"/>
        <end position="253"/>
    </location>
</feature>
<sequence length="253" mass="28004">MTKIGLNYDVLASIQSAKAKHRVFNHEVSNEDILAEAMQPIINGVVDCRNGTVITYGHTATGKTYTVIGCDLSPGMLPLAFKSLFQCIREKPDRQYTISGNIRGKRTLMLLDGQSGHFYVPCLPEKSGDNDEQLLRIMHRRNSYKHVSATCINERSSRAHSIFRIIVQSHKATDGPSTSRDEALKDDVAVISNLVLVDLAVLENPSQTGTDIERVRKGDRVFNHEVSNEDILAEAMQPIINGVVDCRNGTVIT</sequence>
<comment type="subcellular location">
    <subcellularLocation>
        <location evidence="1">Cytoplasm</location>
        <location evidence="1">Cytoskeleton</location>
    </subcellularLocation>
</comment>
<dbReference type="InterPro" id="IPR001752">
    <property type="entry name" value="Kinesin_motor_dom"/>
</dbReference>
<evidence type="ECO:0000256" key="6">
    <source>
        <dbReference type="ARBA" id="ARBA00023212"/>
    </source>
</evidence>
<organism evidence="9 10">
    <name type="scientific">Hyalella azteca</name>
    <name type="common">Amphipod</name>
    <dbReference type="NCBI Taxonomy" id="294128"/>
    <lineage>
        <taxon>Eukaryota</taxon>
        <taxon>Metazoa</taxon>
        <taxon>Ecdysozoa</taxon>
        <taxon>Arthropoda</taxon>
        <taxon>Crustacea</taxon>
        <taxon>Multicrustacea</taxon>
        <taxon>Malacostraca</taxon>
        <taxon>Eumalacostraca</taxon>
        <taxon>Peracarida</taxon>
        <taxon>Amphipoda</taxon>
        <taxon>Senticaudata</taxon>
        <taxon>Talitrida</taxon>
        <taxon>Talitroidea</taxon>
        <taxon>Hyalellidae</taxon>
        <taxon>Hyalella</taxon>
    </lineage>
</organism>
<dbReference type="GO" id="GO:0008017">
    <property type="term" value="F:microtubule binding"/>
    <property type="evidence" value="ECO:0007669"/>
    <property type="project" value="InterPro"/>
</dbReference>
<dbReference type="Gene3D" id="3.40.850.10">
    <property type="entry name" value="Kinesin motor domain"/>
    <property type="match status" value="1"/>
</dbReference>
<dbReference type="AlphaFoldDB" id="A0A8B7NUR7"/>
<feature type="non-terminal residue" evidence="10">
    <location>
        <position position="253"/>
    </location>
</feature>
<gene>
    <name evidence="10" type="primary">LOC108674067</name>
</gene>
<feature type="binding site" evidence="7">
    <location>
        <begin position="57"/>
        <end position="64"/>
    </location>
    <ligand>
        <name>ATP</name>
        <dbReference type="ChEBI" id="CHEBI:30616"/>
    </ligand>
</feature>
<keyword evidence="6" id="KW-0963">Cytoplasm</keyword>
<dbReference type="OrthoDB" id="3176171at2759"/>
<dbReference type="RefSeq" id="XP_018017455.1">
    <property type="nucleotide sequence ID" value="XM_018161966.1"/>
</dbReference>
<evidence type="ECO:0000256" key="4">
    <source>
        <dbReference type="ARBA" id="ARBA00023054"/>
    </source>
</evidence>
<protein>
    <submittedName>
        <fullName evidence="10">Kinesin-like protein KIN-7L</fullName>
    </submittedName>
</protein>
<keyword evidence="9" id="KW-1185">Reference proteome</keyword>
<dbReference type="GeneID" id="108674067"/>
<dbReference type="PROSITE" id="PS50067">
    <property type="entry name" value="KINESIN_MOTOR_2"/>
    <property type="match status" value="1"/>
</dbReference>
<evidence type="ECO:0000313" key="10">
    <source>
        <dbReference type="RefSeq" id="XP_018017455.1"/>
    </source>
</evidence>
<dbReference type="Pfam" id="PF00225">
    <property type="entry name" value="Kinesin"/>
    <property type="match status" value="2"/>
</dbReference>
<evidence type="ECO:0000256" key="7">
    <source>
        <dbReference type="PROSITE-ProRule" id="PRU00283"/>
    </source>
</evidence>
<evidence type="ECO:0000256" key="5">
    <source>
        <dbReference type="ARBA" id="ARBA00023175"/>
    </source>
</evidence>
<comment type="similarity">
    <text evidence="7">Belongs to the TRAFAC class myosin-kinesin ATPase superfamily. Kinesin family.</text>
</comment>
<dbReference type="InterPro" id="IPR036961">
    <property type="entry name" value="Kinesin_motor_dom_sf"/>
</dbReference>
<dbReference type="KEGG" id="hazt:108674067"/>
<dbReference type="GO" id="GO:0007018">
    <property type="term" value="P:microtubule-based movement"/>
    <property type="evidence" value="ECO:0007669"/>
    <property type="project" value="InterPro"/>
</dbReference>
<proteinExistence type="inferred from homology"/>
<evidence type="ECO:0000259" key="8">
    <source>
        <dbReference type="PROSITE" id="PS50067"/>
    </source>
</evidence>
<evidence type="ECO:0000313" key="9">
    <source>
        <dbReference type="Proteomes" id="UP000694843"/>
    </source>
</evidence>
<evidence type="ECO:0000256" key="3">
    <source>
        <dbReference type="ARBA" id="ARBA00022840"/>
    </source>
</evidence>
<evidence type="ECO:0000256" key="1">
    <source>
        <dbReference type="ARBA" id="ARBA00004245"/>
    </source>
</evidence>
<keyword evidence="4" id="KW-0175">Coiled coil</keyword>
<dbReference type="GO" id="GO:0005524">
    <property type="term" value="F:ATP binding"/>
    <property type="evidence" value="ECO:0007669"/>
    <property type="project" value="UniProtKB-UniRule"/>
</dbReference>